<name>Q01XB0_SOLUE</name>
<dbReference type="AlphaFoldDB" id="Q01XB0"/>
<dbReference type="InterPro" id="IPR039365">
    <property type="entry name" value="IS701-like"/>
</dbReference>
<dbReference type="InterPro" id="IPR012337">
    <property type="entry name" value="RNaseH-like_sf"/>
</dbReference>
<dbReference type="STRING" id="234267.Acid_4746"/>
<dbReference type="PANTHER" id="PTHR33627">
    <property type="entry name" value="TRANSPOSASE"/>
    <property type="match status" value="1"/>
</dbReference>
<protein>
    <submittedName>
        <fullName evidence="2">Transposase</fullName>
    </submittedName>
</protein>
<dbReference type="SUPFAM" id="SSF53098">
    <property type="entry name" value="Ribonuclease H-like"/>
    <property type="match status" value="1"/>
</dbReference>
<evidence type="ECO:0000313" key="2">
    <source>
        <dbReference type="EMBL" id="ABJ85705.1"/>
    </source>
</evidence>
<accession>Q01XB0</accession>
<gene>
    <name evidence="2" type="ordered locus">Acid_4746</name>
</gene>
<dbReference type="InterPro" id="IPR038721">
    <property type="entry name" value="IS701-like_DDE_dom"/>
</dbReference>
<sequence length="439" mass="49707">MAAKTSAPAPQEKRFTAYIDWLAQAVGHADRNIPLRNYCTGLLLDGERKSVEPMAARLAPDHVQGMHESLHHFVAKSPWSDFDMLRQVRNYVLPAMEKKCPVTAWIVDETSYVKKGTHSVGVARQYCGRLGKKENCQVAVSLSVATATGSLPIAWQLYLTEDWASDQERRRQTGVPPEISFQTKPQIALAQIQRAVAEKVPLGVLLADEIYGSNREFRDGVAELKLEYSLAVRSNTTVWALDRQPLPPKPWNGKGRQAQRMRRDPAHQPITVKQLAQELPQQIWSEVAWREGSKGTLQSRFAALRVRPAYGDDRKGSLRPEEWLLIEWPKGSDEPSAYWLSNLPEKTRLKDLVGTSNHRWVIERDYEELKSELGLAHYEGRNWRGFHHHATLCIAAYGFLIAERSRFSPSAYVGHLGLRARPLPPQFRPRGAKDEGRTA</sequence>
<feature type="domain" description="Transposase IS701-like DDE" evidence="1">
    <location>
        <begin position="22"/>
        <end position="296"/>
    </location>
</feature>
<organism evidence="2">
    <name type="scientific">Solibacter usitatus (strain Ellin6076)</name>
    <dbReference type="NCBI Taxonomy" id="234267"/>
    <lineage>
        <taxon>Bacteria</taxon>
        <taxon>Pseudomonadati</taxon>
        <taxon>Acidobacteriota</taxon>
        <taxon>Terriglobia</taxon>
        <taxon>Bryobacterales</taxon>
        <taxon>Solibacteraceae</taxon>
        <taxon>Candidatus Solibacter</taxon>
    </lineage>
</organism>
<dbReference type="EMBL" id="CP000473">
    <property type="protein sequence ID" value="ABJ85705.1"/>
    <property type="molecule type" value="Genomic_DNA"/>
</dbReference>
<dbReference type="NCBIfam" id="NF033540">
    <property type="entry name" value="transpos_IS701"/>
    <property type="match status" value="1"/>
</dbReference>
<dbReference type="PANTHER" id="PTHR33627:SF1">
    <property type="entry name" value="TRANSPOSASE"/>
    <property type="match status" value="1"/>
</dbReference>
<dbReference type="InParanoid" id="Q01XB0"/>
<dbReference type="Pfam" id="PF13546">
    <property type="entry name" value="DDE_5"/>
    <property type="match status" value="1"/>
</dbReference>
<reference evidence="2" key="1">
    <citation type="submission" date="2006-10" db="EMBL/GenBank/DDBJ databases">
        <title>Complete sequence of Solibacter usitatus Ellin6076.</title>
        <authorList>
            <consortium name="US DOE Joint Genome Institute"/>
            <person name="Copeland A."/>
            <person name="Lucas S."/>
            <person name="Lapidus A."/>
            <person name="Barry K."/>
            <person name="Detter J.C."/>
            <person name="Glavina del Rio T."/>
            <person name="Hammon N."/>
            <person name="Israni S."/>
            <person name="Dalin E."/>
            <person name="Tice H."/>
            <person name="Pitluck S."/>
            <person name="Thompson L.S."/>
            <person name="Brettin T."/>
            <person name="Bruce D."/>
            <person name="Han C."/>
            <person name="Tapia R."/>
            <person name="Gilna P."/>
            <person name="Schmutz J."/>
            <person name="Larimer F."/>
            <person name="Land M."/>
            <person name="Hauser L."/>
            <person name="Kyrpides N."/>
            <person name="Mikhailova N."/>
            <person name="Janssen P.H."/>
            <person name="Kuske C.R."/>
            <person name="Richardson P."/>
        </authorList>
    </citation>
    <scope>NUCLEOTIDE SEQUENCE</scope>
    <source>
        <strain evidence="2">Ellin6076</strain>
    </source>
</reference>
<proteinExistence type="predicted"/>
<evidence type="ECO:0000259" key="1">
    <source>
        <dbReference type="Pfam" id="PF13546"/>
    </source>
</evidence>
<dbReference type="eggNOG" id="COG5659">
    <property type="taxonomic scope" value="Bacteria"/>
</dbReference>
<dbReference type="KEGG" id="sus:Acid_4746"/>
<dbReference type="HOGENOM" id="CLU_033141_3_1_0"/>